<dbReference type="KEGG" id="npz:ACX27_15210"/>
<reference evidence="1 2" key="2">
    <citation type="journal article" date="2016" name="Genome Announc.">
        <title>Draft Genome Sequence of the N2-Fixing Cyanobacterium Nostoc piscinale CENA21, Isolated from the Brazilian Amazon Floodplain.</title>
        <authorList>
            <person name="Leao T."/>
            <person name="Guimaraes P.I."/>
            <person name="de Melo A.G."/>
            <person name="Ramos R.T."/>
            <person name="Leao P.N."/>
            <person name="Silva A."/>
            <person name="Fiore M.F."/>
            <person name="Schneider M.P."/>
        </authorList>
    </citation>
    <scope>NUCLEOTIDE SEQUENCE [LARGE SCALE GENOMIC DNA]</scope>
    <source>
        <strain evidence="1 2">CENA21</strain>
    </source>
</reference>
<evidence type="ECO:0000313" key="2">
    <source>
        <dbReference type="Proteomes" id="UP000062645"/>
    </source>
</evidence>
<dbReference type="EMBL" id="CP012036">
    <property type="protein sequence ID" value="ALF56404.1"/>
    <property type="molecule type" value="Genomic_DNA"/>
</dbReference>
<reference evidence="2" key="1">
    <citation type="submission" date="2015-07" db="EMBL/GenBank/DDBJ databases">
        <title>Genome Of Nitrogen-Fixing Cyanobacterium Nostoc piscinale CENA21 From Solimoes/Amazon River Floodplain Sediments And Comparative Genomics To Uncover Biosynthetic Natural Products Potential.</title>
        <authorList>
            <person name="Leao T.F."/>
            <person name="Leao P.N."/>
            <person name="Guimaraes P.I."/>
            <person name="de Melo A.G.C."/>
            <person name="Ramos R.T.J."/>
            <person name="Silva A."/>
            <person name="Fiore M.F."/>
            <person name="Schneider M.P.C."/>
        </authorList>
    </citation>
    <scope>NUCLEOTIDE SEQUENCE [LARGE SCALE GENOMIC DNA]</scope>
    <source>
        <strain evidence="2">CENA21</strain>
    </source>
</reference>
<organism evidence="1 2">
    <name type="scientific">Nostoc piscinale CENA21</name>
    <dbReference type="NCBI Taxonomy" id="224013"/>
    <lineage>
        <taxon>Bacteria</taxon>
        <taxon>Bacillati</taxon>
        <taxon>Cyanobacteriota</taxon>
        <taxon>Cyanophyceae</taxon>
        <taxon>Nostocales</taxon>
        <taxon>Nostocaceae</taxon>
        <taxon>Nostoc</taxon>
    </lineage>
</organism>
<keyword evidence="2" id="KW-1185">Reference proteome</keyword>
<dbReference type="Proteomes" id="UP000062645">
    <property type="component" value="Chromosome"/>
</dbReference>
<protein>
    <recommendedName>
        <fullName evidence="3">DUF5678 domain-containing protein</fullName>
    </recommendedName>
</protein>
<gene>
    <name evidence="1" type="ORF">ACX27_15210</name>
</gene>
<evidence type="ECO:0008006" key="3">
    <source>
        <dbReference type="Google" id="ProtNLM"/>
    </source>
</evidence>
<sequence length="89" mass="10354">MGIRKYTNQLSPKLATTGYIKRARQIYERLYSELVKHYPGSFVAIEPDSGDYFLNANKALAQQEAKQKHPSRLICTFQVILKEHRQKID</sequence>
<evidence type="ECO:0000313" key="1">
    <source>
        <dbReference type="EMBL" id="ALF56404.1"/>
    </source>
</evidence>
<accession>A0A0M4T9C2</accession>
<dbReference type="STRING" id="224013.ACX27_15210"/>
<dbReference type="PATRIC" id="fig|224013.5.peg.3670"/>
<name>A0A0M4T9C2_9NOSO</name>
<proteinExistence type="predicted"/>
<dbReference type="AlphaFoldDB" id="A0A0M4T9C2"/>